<proteinExistence type="predicted"/>
<protein>
    <submittedName>
        <fullName evidence="2">Uncharacterized protein</fullName>
    </submittedName>
</protein>
<dbReference type="AlphaFoldDB" id="A0AAV7V2Y8"/>
<feature type="region of interest" description="Disordered" evidence="1">
    <location>
        <begin position="1"/>
        <end position="232"/>
    </location>
</feature>
<reference evidence="2" key="1">
    <citation type="journal article" date="2022" name="bioRxiv">
        <title>Sequencing and chromosome-scale assembly of the giantPleurodeles waltlgenome.</title>
        <authorList>
            <person name="Brown T."/>
            <person name="Elewa A."/>
            <person name="Iarovenko S."/>
            <person name="Subramanian E."/>
            <person name="Araus A.J."/>
            <person name="Petzold A."/>
            <person name="Susuki M."/>
            <person name="Suzuki K.-i.T."/>
            <person name="Hayashi T."/>
            <person name="Toyoda A."/>
            <person name="Oliveira C."/>
            <person name="Osipova E."/>
            <person name="Leigh N.D."/>
            <person name="Simon A."/>
            <person name="Yun M.H."/>
        </authorList>
    </citation>
    <scope>NUCLEOTIDE SEQUENCE</scope>
    <source>
        <strain evidence="2">20211129_DDA</strain>
        <tissue evidence="2">Liver</tissue>
    </source>
</reference>
<feature type="compositionally biased region" description="Basic and acidic residues" evidence="1">
    <location>
        <begin position="125"/>
        <end position="162"/>
    </location>
</feature>
<evidence type="ECO:0000313" key="3">
    <source>
        <dbReference type="Proteomes" id="UP001066276"/>
    </source>
</evidence>
<gene>
    <name evidence="2" type="ORF">NDU88_005083</name>
</gene>
<name>A0AAV7V2Y8_PLEWA</name>
<comment type="caution">
    <text evidence="2">The sequence shown here is derived from an EMBL/GenBank/DDBJ whole genome shotgun (WGS) entry which is preliminary data.</text>
</comment>
<accession>A0AAV7V2Y8</accession>
<dbReference type="Proteomes" id="UP001066276">
    <property type="component" value="Chromosome 2_2"/>
</dbReference>
<dbReference type="EMBL" id="JANPWB010000004">
    <property type="protein sequence ID" value="KAJ1195815.1"/>
    <property type="molecule type" value="Genomic_DNA"/>
</dbReference>
<organism evidence="2 3">
    <name type="scientific">Pleurodeles waltl</name>
    <name type="common">Iberian ribbed newt</name>
    <dbReference type="NCBI Taxonomy" id="8319"/>
    <lineage>
        <taxon>Eukaryota</taxon>
        <taxon>Metazoa</taxon>
        <taxon>Chordata</taxon>
        <taxon>Craniata</taxon>
        <taxon>Vertebrata</taxon>
        <taxon>Euteleostomi</taxon>
        <taxon>Amphibia</taxon>
        <taxon>Batrachia</taxon>
        <taxon>Caudata</taxon>
        <taxon>Salamandroidea</taxon>
        <taxon>Salamandridae</taxon>
        <taxon>Pleurodelinae</taxon>
        <taxon>Pleurodeles</taxon>
    </lineage>
</organism>
<evidence type="ECO:0000256" key="1">
    <source>
        <dbReference type="SAM" id="MobiDB-lite"/>
    </source>
</evidence>
<feature type="compositionally biased region" description="Gly residues" evidence="1">
    <location>
        <begin position="78"/>
        <end position="89"/>
    </location>
</feature>
<sequence length="232" mass="24904">MEGLGCQGRAAEGPGGEAGLEEEELLELRSRGQSIDSACDSHLPSHPLPPYSTSAPLPGGALAPEEGRNTAPRRGKRGGVGLLGPGGRVPHGRGSEDRSEEVLPEPGGRVPHRKWSEDSGLDVPQRSEEVLLEPGGREIHRLRCEDSGPGDHDDTWSERIDLESGQGRTSVQLRNKEWTGPETREEKQKWASAPETEQQSPLLTSGPEASRGASPGTRRCMRTLLPPTGKKV</sequence>
<evidence type="ECO:0000313" key="2">
    <source>
        <dbReference type="EMBL" id="KAJ1195815.1"/>
    </source>
</evidence>
<keyword evidence="3" id="KW-1185">Reference proteome</keyword>
<feature type="compositionally biased region" description="Basic and acidic residues" evidence="1">
    <location>
        <begin position="174"/>
        <end position="189"/>
    </location>
</feature>